<dbReference type="GeneID" id="54587999"/>
<sequence length="644" mass="73640">MDEHLLPRGTQDWGNAQSTRLFALCGMGGIGKTDLAVEYAHSRRDKFAAIFWLEAGGVSQLASDFGRIASHLRLQTAEENKSLESSIEIAKAWLTKPRSSNDSENENWLLIFDSADNLDVITDYVPYHGNGSVLVTSRDPFAKEHFFSNGSGIDMEPLSTTDSATLLRKLITKSEQDRNMDEQTASIELANHLAGLPLAMAQMAGFIRRRNLSIREFVSLYATDARYAEIHNLLAFMNPDRIQEYIFLNTQTSKEKGNLYWTNSVFESARYELLASSIIKRNIHKKELWIHRVIQAEVRTRIDESHRYPTFKDAVSLLAIVWAPGDHCSQQIKRWAVCEHLLPRLERSYQLYLEYADSWDLHEVDPTFPMLLNEAAVYLHERGVSHEGKPYLRLVLSLCEQFNITKEPLVSDMHLTMGALANETNDAQTCLEHNILCLSIRKAEAAKGNEPDLRLAFAHMDPDEFGFPVCNLGLAYWVQGELDAADKTLTDLLIQREKLHGKLDRVSYKTGRVLHALGNVRSSKAMRLEAEGDHESASKFWDEAFAIHKDCLKQYESTLDRFNHRTADACHKLAEHYIRRKEHTLAQTYFDRALSIWGDRQWYKNESARSSFLRGVHLLSLGGEQNVEMGNRWVERAKLLRREI</sequence>
<dbReference type="SUPFAM" id="SSF48452">
    <property type="entry name" value="TPR-like"/>
    <property type="match status" value="1"/>
</dbReference>
<dbReference type="InterPro" id="IPR002182">
    <property type="entry name" value="NB-ARC"/>
</dbReference>
<dbReference type="InterPro" id="IPR027417">
    <property type="entry name" value="P-loop_NTPase"/>
</dbReference>
<protein>
    <submittedName>
        <fullName evidence="3">Tetratricopeptide repeat domain-containing protein</fullName>
    </submittedName>
</protein>
<dbReference type="EMBL" id="ML987215">
    <property type="protein sequence ID" value="KAF2240747.1"/>
    <property type="molecule type" value="Genomic_DNA"/>
</dbReference>
<feature type="domain" description="NB-ARC" evidence="1">
    <location>
        <begin position="19"/>
        <end position="172"/>
    </location>
</feature>
<proteinExistence type="predicted"/>
<dbReference type="RefSeq" id="XP_033675751.1">
    <property type="nucleotide sequence ID" value="XM_033834669.1"/>
</dbReference>
<evidence type="ECO:0000259" key="2">
    <source>
        <dbReference type="Pfam" id="PF25000"/>
    </source>
</evidence>
<dbReference type="SUPFAM" id="SSF52540">
    <property type="entry name" value="P-loop containing nucleoside triphosphate hydrolases"/>
    <property type="match status" value="1"/>
</dbReference>
<dbReference type="Proteomes" id="UP000800094">
    <property type="component" value="Unassembled WGS sequence"/>
</dbReference>
<dbReference type="Gene3D" id="1.25.40.10">
    <property type="entry name" value="Tetratricopeptide repeat domain"/>
    <property type="match status" value="1"/>
</dbReference>
<keyword evidence="4" id="KW-1185">Reference proteome</keyword>
<gene>
    <name evidence="3" type="ORF">BU26DRAFT_586813</name>
</gene>
<dbReference type="Pfam" id="PF00931">
    <property type="entry name" value="NB-ARC"/>
    <property type="match status" value="1"/>
</dbReference>
<evidence type="ECO:0000313" key="3">
    <source>
        <dbReference type="EMBL" id="KAF2240747.1"/>
    </source>
</evidence>
<evidence type="ECO:0000259" key="1">
    <source>
        <dbReference type="Pfam" id="PF00931"/>
    </source>
</evidence>
<dbReference type="PANTHER" id="PTHR35205:SF1">
    <property type="entry name" value="ZU5 DOMAIN-CONTAINING PROTEIN"/>
    <property type="match status" value="1"/>
</dbReference>
<dbReference type="Gene3D" id="3.40.50.300">
    <property type="entry name" value="P-loop containing nucleotide triphosphate hydrolases"/>
    <property type="match status" value="1"/>
</dbReference>
<reference evidence="3" key="1">
    <citation type="journal article" date="2020" name="Stud. Mycol.">
        <title>101 Dothideomycetes genomes: a test case for predicting lifestyles and emergence of pathogens.</title>
        <authorList>
            <person name="Haridas S."/>
            <person name="Albert R."/>
            <person name="Binder M."/>
            <person name="Bloem J."/>
            <person name="Labutti K."/>
            <person name="Salamov A."/>
            <person name="Andreopoulos B."/>
            <person name="Baker S."/>
            <person name="Barry K."/>
            <person name="Bills G."/>
            <person name="Bluhm B."/>
            <person name="Cannon C."/>
            <person name="Castanera R."/>
            <person name="Culley D."/>
            <person name="Daum C."/>
            <person name="Ezra D."/>
            <person name="Gonzalez J."/>
            <person name="Henrissat B."/>
            <person name="Kuo A."/>
            <person name="Liang C."/>
            <person name="Lipzen A."/>
            <person name="Lutzoni F."/>
            <person name="Magnuson J."/>
            <person name="Mondo S."/>
            <person name="Nolan M."/>
            <person name="Ohm R."/>
            <person name="Pangilinan J."/>
            <person name="Park H.-J."/>
            <person name="Ramirez L."/>
            <person name="Alfaro M."/>
            <person name="Sun H."/>
            <person name="Tritt A."/>
            <person name="Yoshinaga Y."/>
            <person name="Zwiers L.-H."/>
            <person name="Turgeon B."/>
            <person name="Goodwin S."/>
            <person name="Spatafora J."/>
            <person name="Crous P."/>
            <person name="Grigoriev I."/>
        </authorList>
    </citation>
    <scope>NUCLEOTIDE SEQUENCE</scope>
    <source>
        <strain evidence="3">CBS 122368</strain>
    </source>
</reference>
<organism evidence="3 4">
    <name type="scientific">Trematosphaeria pertusa</name>
    <dbReference type="NCBI Taxonomy" id="390896"/>
    <lineage>
        <taxon>Eukaryota</taxon>
        <taxon>Fungi</taxon>
        <taxon>Dikarya</taxon>
        <taxon>Ascomycota</taxon>
        <taxon>Pezizomycotina</taxon>
        <taxon>Dothideomycetes</taxon>
        <taxon>Pleosporomycetidae</taxon>
        <taxon>Pleosporales</taxon>
        <taxon>Massarineae</taxon>
        <taxon>Trematosphaeriaceae</taxon>
        <taxon>Trematosphaeria</taxon>
    </lineage>
</organism>
<dbReference type="PANTHER" id="PTHR35205">
    <property type="entry name" value="NB-ARC AND TPR DOMAIN PROTEIN"/>
    <property type="match status" value="1"/>
</dbReference>
<dbReference type="InterPro" id="IPR011990">
    <property type="entry name" value="TPR-like_helical_dom_sf"/>
</dbReference>
<dbReference type="OrthoDB" id="6161812at2759"/>
<accession>A0A6A6HRY8</accession>
<feature type="domain" description="DUF7779" evidence="2">
    <location>
        <begin position="229"/>
        <end position="306"/>
    </location>
</feature>
<dbReference type="GO" id="GO:0043531">
    <property type="term" value="F:ADP binding"/>
    <property type="evidence" value="ECO:0007669"/>
    <property type="project" value="InterPro"/>
</dbReference>
<name>A0A6A6HRY8_9PLEO</name>
<dbReference type="AlphaFoldDB" id="A0A6A6HRY8"/>
<dbReference type="Pfam" id="PF25000">
    <property type="entry name" value="DUF7779"/>
    <property type="match status" value="1"/>
</dbReference>
<dbReference type="InterPro" id="IPR056681">
    <property type="entry name" value="DUF7779"/>
</dbReference>
<evidence type="ECO:0000313" key="4">
    <source>
        <dbReference type="Proteomes" id="UP000800094"/>
    </source>
</evidence>